<feature type="compositionally biased region" description="Low complexity" evidence="7">
    <location>
        <begin position="405"/>
        <end position="423"/>
    </location>
</feature>
<evidence type="ECO:0000256" key="2">
    <source>
        <dbReference type="ARBA" id="ARBA00023015"/>
    </source>
</evidence>
<sequence length="481" mass="51796">MREGTDPLVATASGSKVTPHPLRNVTSAALDESEGCSGAGVNRTASTCLRQSIDSLAHSGFSCSLCRATYGCNSISPTTDPSSTIRPSSACSCQQCFNSHSLDQQATAASPLAAAVMERDYSAYHFGVPHSGGLDPSELKVGGGGMVPQHHSHTAHSQHHHLTSNHHSPSSMSNNHSQGHQGSMTLTSNGSSGGGGSNNSAGSNKKDTERVKRPMNAFMVWSRGQRRKMAQDNPKMHNSEISKRLGAEWKLLSEAEKRPFIDEAKRLRAVHMKEHPDYKYRPRRKTKTLLKKDKYPMAGGLLQGDTRSSSAAVPQVRSDMYQMNGYMPNGYPSMMHEAAHAYSQHAASYTSQMSNSGLYPRYDMSGMHSPMTTVSSSMSVPYMNGGSSYSVPMTSYPSMQSMGNSIKPEPSSSGTSSPSSMPPVALSQPRRGCAGPDLRDMIQVYLPGDANDPNLQNRLQMQSHYSGVESLGSGTMPLTHM</sequence>
<dbReference type="Gene3D" id="1.10.30.10">
    <property type="entry name" value="High mobility group box domain"/>
    <property type="match status" value="1"/>
</dbReference>
<keyword evidence="10" id="KW-1185">Reference proteome</keyword>
<evidence type="ECO:0000313" key="9">
    <source>
        <dbReference type="EMBL" id="GIY21721.1"/>
    </source>
</evidence>
<keyword evidence="4" id="KW-0804">Transcription</keyword>
<evidence type="ECO:0000256" key="7">
    <source>
        <dbReference type="SAM" id="MobiDB-lite"/>
    </source>
</evidence>
<evidence type="ECO:0000256" key="6">
    <source>
        <dbReference type="PROSITE-ProRule" id="PRU00267"/>
    </source>
</evidence>
<accession>A0AAV4RLG1</accession>
<dbReference type="GO" id="GO:0005634">
    <property type="term" value="C:nucleus"/>
    <property type="evidence" value="ECO:0007669"/>
    <property type="project" value="UniProtKB-SubCell"/>
</dbReference>
<dbReference type="SUPFAM" id="SSF47095">
    <property type="entry name" value="HMG-box"/>
    <property type="match status" value="1"/>
</dbReference>
<dbReference type="Pfam" id="PF00505">
    <property type="entry name" value="HMG_box"/>
    <property type="match status" value="1"/>
</dbReference>
<dbReference type="GO" id="GO:0001228">
    <property type="term" value="F:DNA-binding transcription activator activity, RNA polymerase II-specific"/>
    <property type="evidence" value="ECO:0007669"/>
    <property type="project" value="TreeGrafter"/>
</dbReference>
<dbReference type="AlphaFoldDB" id="A0AAV4RLG1"/>
<dbReference type="GO" id="GO:0007420">
    <property type="term" value="P:brain development"/>
    <property type="evidence" value="ECO:0007669"/>
    <property type="project" value="TreeGrafter"/>
</dbReference>
<dbReference type="InterPro" id="IPR022097">
    <property type="entry name" value="SOX_fam"/>
</dbReference>
<dbReference type="PANTHER" id="PTHR10270:SF324">
    <property type="entry name" value="SOX DOMAIN-CONTAINING PROTEIN DICHAETE-RELATED"/>
    <property type="match status" value="1"/>
</dbReference>
<name>A0AAV4RLG1_CAEEX</name>
<keyword evidence="2" id="KW-0805">Transcription regulation</keyword>
<comment type="subcellular location">
    <subcellularLocation>
        <location evidence="1">Nucleus</location>
    </subcellularLocation>
</comment>
<feature type="compositionally biased region" description="Polar residues" evidence="7">
    <location>
        <begin position="178"/>
        <end position="187"/>
    </location>
</feature>
<dbReference type="InterPro" id="IPR050140">
    <property type="entry name" value="SRY-related_HMG-box_TF-like"/>
</dbReference>
<dbReference type="CDD" id="cd01388">
    <property type="entry name" value="HMG-box_SoxB"/>
    <property type="match status" value="1"/>
</dbReference>
<dbReference type="InterPro" id="IPR009071">
    <property type="entry name" value="HMG_box_dom"/>
</dbReference>
<dbReference type="SMART" id="SM00398">
    <property type="entry name" value="HMG"/>
    <property type="match status" value="1"/>
</dbReference>
<dbReference type="PROSITE" id="PS50118">
    <property type="entry name" value="HMG_BOX_2"/>
    <property type="match status" value="1"/>
</dbReference>
<feature type="region of interest" description="Disordered" evidence="7">
    <location>
        <begin position="135"/>
        <end position="215"/>
    </location>
</feature>
<evidence type="ECO:0000256" key="3">
    <source>
        <dbReference type="ARBA" id="ARBA00023125"/>
    </source>
</evidence>
<feature type="region of interest" description="Disordered" evidence="7">
    <location>
        <begin position="400"/>
        <end position="436"/>
    </location>
</feature>
<organism evidence="9 10">
    <name type="scientific">Caerostris extrusa</name>
    <name type="common">Bark spider</name>
    <name type="synonym">Caerostris bankana</name>
    <dbReference type="NCBI Taxonomy" id="172846"/>
    <lineage>
        <taxon>Eukaryota</taxon>
        <taxon>Metazoa</taxon>
        <taxon>Ecdysozoa</taxon>
        <taxon>Arthropoda</taxon>
        <taxon>Chelicerata</taxon>
        <taxon>Arachnida</taxon>
        <taxon>Araneae</taxon>
        <taxon>Araneomorphae</taxon>
        <taxon>Entelegynae</taxon>
        <taxon>Araneoidea</taxon>
        <taxon>Araneidae</taxon>
        <taxon>Caerostris</taxon>
    </lineage>
</organism>
<dbReference type="InterPro" id="IPR036910">
    <property type="entry name" value="HMG_box_dom_sf"/>
</dbReference>
<feature type="region of interest" description="Disordered" evidence="7">
    <location>
        <begin position="1"/>
        <end position="21"/>
    </location>
</feature>
<evidence type="ECO:0000256" key="4">
    <source>
        <dbReference type="ARBA" id="ARBA00023163"/>
    </source>
</evidence>
<proteinExistence type="predicted"/>
<feature type="domain" description="HMG box" evidence="8">
    <location>
        <begin position="211"/>
        <end position="279"/>
    </location>
</feature>
<dbReference type="FunFam" id="1.10.30.10:FF:000002">
    <property type="entry name" value="transcription factor Sox-2"/>
    <property type="match status" value="1"/>
</dbReference>
<dbReference type="GO" id="GO:0030182">
    <property type="term" value="P:neuron differentiation"/>
    <property type="evidence" value="ECO:0007669"/>
    <property type="project" value="TreeGrafter"/>
</dbReference>
<comment type="caution">
    <text evidence="9">The sequence shown here is derived from an EMBL/GenBank/DDBJ whole genome shotgun (WGS) entry which is preliminary data.</text>
</comment>
<feature type="compositionally biased region" description="Low complexity" evidence="7">
    <location>
        <begin position="165"/>
        <end position="177"/>
    </location>
</feature>
<dbReference type="PANTHER" id="PTHR10270">
    <property type="entry name" value="SOX TRANSCRIPTION FACTOR"/>
    <property type="match status" value="1"/>
</dbReference>
<evidence type="ECO:0000313" key="10">
    <source>
        <dbReference type="Proteomes" id="UP001054945"/>
    </source>
</evidence>
<feature type="DNA-binding region" description="HMG box" evidence="6">
    <location>
        <begin position="211"/>
        <end position="279"/>
    </location>
</feature>
<evidence type="ECO:0000256" key="5">
    <source>
        <dbReference type="ARBA" id="ARBA00023242"/>
    </source>
</evidence>
<keyword evidence="3 6" id="KW-0238">DNA-binding</keyword>
<evidence type="ECO:0000256" key="1">
    <source>
        <dbReference type="ARBA" id="ARBA00004123"/>
    </source>
</evidence>
<dbReference type="Proteomes" id="UP001054945">
    <property type="component" value="Unassembled WGS sequence"/>
</dbReference>
<dbReference type="GO" id="GO:0000978">
    <property type="term" value="F:RNA polymerase II cis-regulatory region sequence-specific DNA binding"/>
    <property type="evidence" value="ECO:0007669"/>
    <property type="project" value="TreeGrafter"/>
</dbReference>
<evidence type="ECO:0000259" key="8">
    <source>
        <dbReference type="PROSITE" id="PS50118"/>
    </source>
</evidence>
<reference evidence="9 10" key="1">
    <citation type="submission" date="2021-06" db="EMBL/GenBank/DDBJ databases">
        <title>Caerostris extrusa draft genome.</title>
        <authorList>
            <person name="Kono N."/>
            <person name="Arakawa K."/>
        </authorList>
    </citation>
    <scope>NUCLEOTIDE SEQUENCE [LARGE SCALE GENOMIC DNA]</scope>
</reference>
<dbReference type="EMBL" id="BPLR01008050">
    <property type="protein sequence ID" value="GIY21721.1"/>
    <property type="molecule type" value="Genomic_DNA"/>
</dbReference>
<keyword evidence="5 6" id="KW-0539">Nucleus</keyword>
<feature type="compositionally biased region" description="Basic residues" evidence="7">
    <location>
        <begin position="150"/>
        <end position="164"/>
    </location>
</feature>
<protein>
    <submittedName>
        <fullName evidence="9">Transcription factor Sox-3-A</fullName>
    </submittedName>
</protein>
<dbReference type="Pfam" id="PF12336">
    <property type="entry name" value="SOXp"/>
    <property type="match status" value="1"/>
</dbReference>
<dbReference type="GO" id="GO:0000122">
    <property type="term" value="P:negative regulation of transcription by RNA polymerase II"/>
    <property type="evidence" value="ECO:0007669"/>
    <property type="project" value="TreeGrafter"/>
</dbReference>
<gene>
    <name evidence="9" type="primary">sox3-a</name>
    <name evidence="9" type="ORF">CEXT_753541</name>
</gene>